<sequence length="489" mass="54258">MKVICGLSFMMYGYDAGVLGGVLLHPPFLSAIGNPTNTWTIPMITASYDLSACITAIAILPFTFRIGRRGTILLGNLAAIFGSVIQASSYSVGQLIAGRLVTGFAIGCISSAVPTYLNETGVEIGDRGPANALNAILLISGVPLAYWIDYGFTKMDNQASWRVPIVLQCVLAVVSGGCMWFLPDTPRWYYARNRFEEGDAVLAQLNDTPVESEKVQYTRREILAAIEAELEANSSLHWKQFLTMGIVDKTRMKIIRRLCMCFWLPMIREWMGSSLIAYYSSVILARIAKPSLVSLLSGVLNIFFALGCVPLYFTIERVGRRSVLLYGALTMTLLITIFTILVALNTNEAFRWAAIGIIFLFLFVFGYAWQGCVWLYCSEIAPLEYRHIGGAATACGEWLMTFITVFAGPIGFDNVGWYFWLWVVAGNVVAVLFVFLLCPETGGKTLEQVDFLFVNKGFAGLQRDFDVQVEGVEGWKEKERKLETTEVLQ</sequence>
<feature type="transmembrane region" description="Helical" evidence="7">
    <location>
        <begin position="388"/>
        <end position="411"/>
    </location>
</feature>
<dbReference type="GO" id="GO:0005351">
    <property type="term" value="F:carbohydrate:proton symporter activity"/>
    <property type="evidence" value="ECO:0007669"/>
    <property type="project" value="TreeGrafter"/>
</dbReference>
<dbReference type="InterPro" id="IPR003663">
    <property type="entry name" value="Sugar/inositol_transpt"/>
</dbReference>
<evidence type="ECO:0000256" key="5">
    <source>
        <dbReference type="ARBA" id="ARBA00022989"/>
    </source>
</evidence>
<feature type="transmembrane region" description="Helical" evidence="7">
    <location>
        <begin position="96"/>
        <end position="117"/>
    </location>
</feature>
<evidence type="ECO:0000256" key="4">
    <source>
        <dbReference type="ARBA" id="ARBA00022692"/>
    </source>
</evidence>
<dbReference type="InterPro" id="IPR005828">
    <property type="entry name" value="MFS_sugar_transport-like"/>
</dbReference>
<dbReference type="EMBL" id="JAPEUY010000020">
    <property type="protein sequence ID" value="KAJ4363028.1"/>
    <property type="molecule type" value="Genomic_DNA"/>
</dbReference>
<organism evidence="9 10">
    <name type="scientific">Neocucurbitaria cava</name>
    <dbReference type="NCBI Taxonomy" id="798079"/>
    <lineage>
        <taxon>Eukaryota</taxon>
        <taxon>Fungi</taxon>
        <taxon>Dikarya</taxon>
        <taxon>Ascomycota</taxon>
        <taxon>Pezizomycotina</taxon>
        <taxon>Dothideomycetes</taxon>
        <taxon>Pleosporomycetidae</taxon>
        <taxon>Pleosporales</taxon>
        <taxon>Pleosporineae</taxon>
        <taxon>Cucurbitariaceae</taxon>
        <taxon>Neocucurbitaria</taxon>
    </lineage>
</organism>
<dbReference type="PRINTS" id="PR00171">
    <property type="entry name" value="SUGRTRNSPORT"/>
</dbReference>
<dbReference type="SUPFAM" id="SSF103473">
    <property type="entry name" value="MFS general substrate transporter"/>
    <property type="match status" value="1"/>
</dbReference>
<dbReference type="InterPro" id="IPR020846">
    <property type="entry name" value="MFS_dom"/>
</dbReference>
<feature type="transmembrane region" description="Helical" evidence="7">
    <location>
        <begin position="417"/>
        <end position="438"/>
    </location>
</feature>
<evidence type="ECO:0000313" key="9">
    <source>
        <dbReference type="EMBL" id="KAJ4363028.1"/>
    </source>
</evidence>
<dbReference type="PROSITE" id="PS50850">
    <property type="entry name" value="MFS"/>
    <property type="match status" value="1"/>
</dbReference>
<gene>
    <name evidence="9" type="ORF">N0V83_010146</name>
</gene>
<evidence type="ECO:0000259" key="8">
    <source>
        <dbReference type="PROSITE" id="PS50850"/>
    </source>
</evidence>
<comment type="similarity">
    <text evidence="2">Belongs to the major facilitator superfamily. Sugar transporter (TC 2.A.1.1) family.</text>
</comment>
<comment type="caution">
    <text evidence="9">The sequence shown here is derived from an EMBL/GenBank/DDBJ whole genome shotgun (WGS) entry which is preliminary data.</text>
</comment>
<dbReference type="AlphaFoldDB" id="A0A9W9CHV2"/>
<evidence type="ECO:0000313" key="10">
    <source>
        <dbReference type="Proteomes" id="UP001140560"/>
    </source>
</evidence>
<comment type="subcellular location">
    <subcellularLocation>
        <location evidence="1">Membrane</location>
        <topology evidence="1">Multi-pass membrane protein</topology>
    </subcellularLocation>
</comment>
<dbReference type="PANTHER" id="PTHR48022">
    <property type="entry name" value="PLASTIDIC GLUCOSE TRANSPORTER 4"/>
    <property type="match status" value="1"/>
</dbReference>
<protein>
    <recommendedName>
        <fullName evidence="8">Major facilitator superfamily (MFS) profile domain-containing protein</fullName>
    </recommendedName>
</protein>
<feature type="transmembrane region" description="Helical" evidence="7">
    <location>
        <begin position="292"/>
        <end position="313"/>
    </location>
</feature>
<feature type="transmembrane region" description="Helical" evidence="7">
    <location>
        <begin position="325"/>
        <end position="344"/>
    </location>
</feature>
<keyword evidence="10" id="KW-1185">Reference proteome</keyword>
<feature type="transmembrane region" description="Helical" evidence="7">
    <location>
        <begin position="350"/>
        <end position="376"/>
    </location>
</feature>
<feature type="domain" description="Major facilitator superfamily (MFS) profile" evidence="8">
    <location>
        <begin position="1"/>
        <end position="442"/>
    </location>
</feature>
<feature type="transmembrane region" description="Helical" evidence="7">
    <location>
        <begin position="39"/>
        <end position="60"/>
    </location>
</feature>
<reference evidence="9" key="1">
    <citation type="submission" date="2022-10" db="EMBL/GenBank/DDBJ databases">
        <title>Tapping the CABI collections for fungal endophytes: first genome assemblies for Collariella, Neodidymelliopsis, Ascochyta clinopodiicola, Didymella pomorum, Didymosphaeria variabile, Neocosmospora piperis and Neocucurbitaria cava.</title>
        <authorList>
            <person name="Hill R."/>
        </authorList>
    </citation>
    <scope>NUCLEOTIDE SEQUENCE</scope>
    <source>
        <strain evidence="9">IMI 356814</strain>
    </source>
</reference>
<dbReference type="InterPro" id="IPR050360">
    <property type="entry name" value="MFS_Sugar_Transporters"/>
</dbReference>
<keyword evidence="3" id="KW-0813">Transport</keyword>
<dbReference type="GO" id="GO:0016020">
    <property type="term" value="C:membrane"/>
    <property type="evidence" value="ECO:0007669"/>
    <property type="project" value="UniProtKB-SubCell"/>
</dbReference>
<feature type="transmembrane region" description="Helical" evidence="7">
    <location>
        <begin position="72"/>
        <end position="90"/>
    </location>
</feature>
<dbReference type="InterPro" id="IPR036259">
    <property type="entry name" value="MFS_trans_sf"/>
</dbReference>
<evidence type="ECO:0000256" key="7">
    <source>
        <dbReference type="SAM" id="Phobius"/>
    </source>
</evidence>
<evidence type="ECO:0000256" key="6">
    <source>
        <dbReference type="ARBA" id="ARBA00023136"/>
    </source>
</evidence>
<evidence type="ECO:0000256" key="1">
    <source>
        <dbReference type="ARBA" id="ARBA00004141"/>
    </source>
</evidence>
<feature type="transmembrane region" description="Helical" evidence="7">
    <location>
        <begin position="129"/>
        <end position="148"/>
    </location>
</feature>
<dbReference type="Gene3D" id="1.20.1250.20">
    <property type="entry name" value="MFS general substrate transporter like domains"/>
    <property type="match status" value="1"/>
</dbReference>
<keyword evidence="4 7" id="KW-0812">Transmembrane</keyword>
<evidence type="ECO:0000256" key="3">
    <source>
        <dbReference type="ARBA" id="ARBA00022448"/>
    </source>
</evidence>
<keyword evidence="6 7" id="KW-0472">Membrane</keyword>
<dbReference type="Pfam" id="PF00083">
    <property type="entry name" value="Sugar_tr"/>
    <property type="match status" value="1"/>
</dbReference>
<accession>A0A9W9CHV2</accession>
<feature type="transmembrane region" description="Helical" evidence="7">
    <location>
        <begin position="12"/>
        <end position="33"/>
    </location>
</feature>
<dbReference type="Proteomes" id="UP001140560">
    <property type="component" value="Unassembled WGS sequence"/>
</dbReference>
<name>A0A9W9CHV2_9PLEO</name>
<dbReference type="OrthoDB" id="6133115at2759"/>
<feature type="transmembrane region" description="Helical" evidence="7">
    <location>
        <begin position="160"/>
        <end position="182"/>
    </location>
</feature>
<proteinExistence type="inferred from homology"/>
<evidence type="ECO:0000256" key="2">
    <source>
        <dbReference type="ARBA" id="ARBA00010992"/>
    </source>
</evidence>
<feature type="transmembrane region" description="Helical" evidence="7">
    <location>
        <begin position="258"/>
        <end position="280"/>
    </location>
</feature>
<dbReference type="PANTHER" id="PTHR48022:SF2">
    <property type="entry name" value="PLASTIDIC GLUCOSE TRANSPORTER 4"/>
    <property type="match status" value="1"/>
</dbReference>
<keyword evidence="5 7" id="KW-1133">Transmembrane helix</keyword>